<evidence type="ECO:0000256" key="1">
    <source>
        <dbReference type="SAM" id="MobiDB-lite"/>
    </source>
</evidence>
<accession>A0A7S1AS26</accession>
<gene>
    <name evidence="2" type="ORF">NSCI0253_LOCUS37674</name>
</gene>
<evidence type="ECO:0000313" key="2">
    <source>
        <dbReference type="EMBL" id="CAD8863319.1"/>
    </source>
</evidence>
<reference evidence="2" key="1">
    <citation type="submission" date="2021-01" db="EMBL/GenBank/DDBJ databases">
        <authorList>
            <person name="Corre E."/>
            <person name="Pelletier E."/>
            <person name="Niang G."/>
            <person name="Scheremetjew M."/>
            <person name="Finn R."/>
            <person name="Kale V."/>
            <person name="Holt S."/>
            <person name="Cochrane G."/>
            <person name="Meng A."/>
            <person name="Brown T."/>
            <person name="Cohen L."/>
        </authorList>
    </citation>
    <scope>NUCLEOTIDE SEQUENCE</scope>
</reference>
<name>A0A7S1AS26_NOCSC</name>
<dbReference type="AlphaFoldDB" id="A0A7S1AS26"/>
<proteinExistence type="predicted"/>
<feature type="compositionally biased region" description="Polar residues" evidence="1">
    <location>
        <begin position="22"/>
        <end position="34"/>
    </location>
</feature>
<feature type="region of interest" description="Disordered" evidence="1">
    <location>
        <begin position="1"/>
        <end position="34"/>
    </location>
</feature>
<organism evidence="2">
    <name type="scientific">Noctiluca scintillans</name>
    <name type="common">Sea sparkle</name>
    <name type="synonym">Red tide dinoflagellate</name>
    <dbReference type="NCBI Taxonomy" id="2966"/>
    <lineage>
        <taxon>Eukaryota</taxon>
        <taxon>Sar</taxon>
        <taxon>Alveolata</taxon>
        <taxon>Dinophyceae</taxon>
        <taxon>Noctilucales</taxon>
        <taxon>Noctilucaceae</taxon>
        <taxon>Noctiluca</taxon>
    </lineage>
</organism>
<protein>
    <submittedName>
        <fullName evidence="2">Uncharacterized protein</fullName>
    </submittedName>
</protein>
<sequence>MSHSQRAPAPAADVSTGEAATLTDSSSPSATPRHATNASLPLLALAPLPVDAKEAPVVIAHIDGHSACVGRAGEVQPLIDLAFTGTWRDEENLRRLFAAVELDPRRCVLFLVVADYRPKHEDSSTTVALFDSLRLAGFYYDDPTSCERCCPLGVLPARAAWRGAEAISALSDFWELAVIWRATFDESGPDVMKGAGGCRGGVYNKLVPLRQTDGSLRNPRPGWARVSGF</sequence>
<dbReference type="EMBL" id="HBFQ01052912">
    <property type="protein sequence ID" value="CAD8863319.1"/>
    <property type="molecule type" value="Transcribed_RNA"/>
</dbReference>